<feature type="region of interest" description="Disordered" evidence="1">
    <location>
        <begin position="294"/>
        <end position="370"/>
    </location>
</feature>
<feature type="transmembrane region" description="Helical" evidence="2">
    <location>
        <begin position="146"/>
        <end position="172"/>
    </location>
</feature>
<sequence length="370" mass="43433">MAGTENTNLRVVNYLVWPIFSLFLVLHILSLFRKENRNLFSMTILISLIVSVSIRIILTIAYLFVFEILDLKGNIYQQIFFEIPYYCYIIVSYAVLFCWYLSFPINLLKGLNLPVLVVAITTLGCDTIFVIIGAKDHQLGYILFSIFWVFSSILFLLQILLLILEVVFYVLLTRYFLKKTNKARQSLLWRETAENRVDICSYPKAFDQAISDTYQKNKVTFHLFFAIYILSLALRMGFYIDLRVESSSVQNDVYIWEAISPDDHYFFYIDEIIQNIILTSYFCYTNGINNKINRNNDSQQSQSQQEDNQFQDFSNQQQQQRNTIYEQPEDENSSYGEENNFDPKQRSQQLLSIERGTYQEEGYLRSGDGS</sequence>
<evidence type="ECO:0000256" key="2">
    <source>
        <dbReference type="SAM" id="Phobius"/>
    </source>
</evidence>
<organism evidence="3 4">
    <name type="scientific">Stylonychia lemnae</name>
    <name type="common">Ciliate</name>
    <dbReference type="NCBI Taxonomy" id="5949"/>
    <lineage>
        <taxon>Eukaryota</taxon>
        <taxon>Sar</taxon>
        <taxon>Alveolata</taxon>
        <taxon>Ciliophora</taxon>
        <taxon>Intramacronucleata</taxon>
        <taxon>Spirotrichea</taxon>
        <taxon>Stichotrichia</taxon>
        <taxon>Sporadotrichida</taxon>
        <taxon>Oxytrichidae</taxon>
        <taxon>Stylonychinae</taxon>
        <taxon>Stylonychia</taxon>
    </lineage>
</organism>
<dbReference type="Proteomes" id="UP000039865">
    <property type="component" value="Unassembled WGS sequence"/>
</dbReference>
<feature type="compositionally biased region" description="Low complexity" evidence="1">
    <location>
        <begin position="294"/>
        <end position="322"/>
    </location>
</feature>
<feature type="transmembrane region" description="Helical" evidence="2">
    <location>
        <begin position="83"/>
        <end position="101"/>
    </location>
</feature>
<name>A0A077ZT86_STYLE</name>
<feature type="transmembrane region" description="Helical" evidence="2">
    <location>
        <begin position="113"/>
        <end position="134"/>
    </location>
</feature>
<reference evidence="3 4" key="1">
    <citation type="submission" date="2014-06" db="EMBL/GenBank/DDBJ databases">
        <authorList>
            <person name="Swart Estienne"/>
        </authorList>
    </citation>
    <scope>NUCLEOTIDE SEQUENCE [LARGE SCALE GENOMIC DNA]</scope>
    <source>
        <strain evidence="3 4">130c</strain>
    </source>
</reference>
<evidence type="ECO:0000313" key="4">
    <source>
        <dbReference type="Proteomes" id="UP000039865"/>
    </source>
</evidence>
<keyword evidence="2" id="KW-0472">Membrane</keyword>
<feature type="transmembrane region" description="Helical" evidence="2">
    <location>
        <begin position="39"/>
        <end position="63"/>
    </location>
</feature>
<accession>A0A077ZT86</accession>
<dbReference type="AlphaFoldDB" id="A0A077ZT86"/>
<gene>
    <name evidence="3" type="primary">Contig18146.g19289</name>
    <name evidence="3" type="ORF">STYLEM_1502</name>
</gene>
<feature type="transmembrane region" description="Helical" evidence="2">
    <location>
        <begin position="219"/>
        <end position="240"/>
    </location>
</feature>
<evidence type="ECO:0000256" key="1">
    <source>
        <dbReference type="SAM" id="MobiDB-lite"/>
    </source>
</evidence>
<keyword evidence="2" id="KW-1133">Transmembrane helix</keyword>
<keyword evidence="4" id="KW-1185">Reference proteome</keyword>
<proteinExistence type="predicted"/>
<keyword evidence="2" id="KW-0812">Transmembrane</keyword>
<evidence type="ECO:0000313" key="3">
    <source>
        <dbReference type="EMBL" id="CDW72540.1"/>
    </source>
</evidence>
<dbReference type="InParanoid" id="A0A077ZT86"/>
<protein>
    <recommendedName>
        <fullName evidence="5">Transmembrane protein</fullName>
    </recommendedName>
</protein>
<dbReference type="EMBL" id="CCKQ01001433">
    <property type="protein sequence ID" value="CDW72540.1"/>
    <property type="molecule type" value="Genomic_DNA"/>
</dbReference>
<feature type="transmembrane region" description="Helical" evidence="2">
    <location>
        <begin position="12"/>
        <end position="32"/>
    </location>
</feature>
<evidence type="ECO:0008006" key="5">
    <source>
        <dbReference type="Google" id="ProtNLM"/>
    </source>
</evidence>